<comment type="caution">
    <text evidence="4">The sequence shown here is derived from an EMBL/GenBank/DDBJ whole genome shotgun (WGS) entry which is preliminary data.</text>
</comment>
<dbReference type="Proteomes" id="UP000783588">
    <property type="component" value="Unassembled WGS sequence"/>
</dbReference>
<reference evidence="4 5" key="1">
    <citation type="submission" date="2021-06" db="EMBL/GenBank/DDBJ databases">
        <authorList>
            <person name="Sun Q."/>
            <person name="Li D."/>
        </authorList>
    </citation>
    <scope>NUCLEOTIDE SEQUENCE [LARGE SCALE GENOMIC DNA]</scope>
    <source>
        <strain evidence="4 5">MSJd-7</strain>
    </source>
</reference>
<accession>A0ABS6ERN6</accession>
<feature type="compositionally biased region" description="Polar residues" evidence="1">
    <location>
        <begin position="179"/>
        <end position="190"/>
    </location>
</feature>
<keyword evidence="2" id="KW-0732">Signal</keyword>
<organism evidence="4 5">
    <name type="scientific">Butyricicoccus intestinisimiae</name>
    <dbReference type="NCBI Taxonomy" id="2841509"/>
    <lineage>
        <taxon>Bacteria</taxon>
        <taxon>Bacillati</taxon>
        <taxon>Bacillota</taxon>
        <taxon>Clostridia</taxon>
        <taxon>Eubacteriales</taxon>
        <taxon>Butyricicoccaceae</taxon>
        <taxon>Butyricicoccus</taxon>
    </lineage>
</organism>
<feature type="compositionally biased region" description="Basic and acidic residues" evidence="1">
    <location>
        <begin position="163"/>
        <end position="178"/>
    </location>
</feature>
<keyword evidence="5" id="KW-1185">Reference proteome</keyword>
<evidence type="ECO:0000256" key="2">
    <source>
        <dbReference type="SAM" id="SignalP"/>
    </source>
</evidence>
<evidence type="ECO:0000313" key="4">
    <source>
        <dbReference type="EMBL" id="MBU5490352.1"/>
    </source>
</evidence>
<dbReference type="Pfam" id="PF16112">
    <property type="entry name" value="DUF4830"/>
    <property type="match status" value="1"/>
</dbReference>
<dbReference type="EMBL" id="JAHLQI010000003">
    <property type="protein sequence ID" value="MBU5490352.1"/>
    <property type="molecule type" value="Genomic_DNA"/>
</dbReference>
<proteinExistence type="predicted"/>
<feature type="domain" description="DUF4830" evidence="3">
    <location>
        <begin position="70"/>
        <end position="150"/>
    </location>
</feature>
<feature type="chain" id="PRO_5045327591" evidence="2">
    <location>
        <begin position="35"/>
        <end position="190"/>
    </location>
</feature>
<feature type="signal peptide" evidence="2">
    <location>
        <begin position="1"/>
        <end position="34"/>
    </location>
</feature>
<protein>
    <submittedName>
        <fullName evidence="4">DUF4830 domain-containing protein</fullName>
    </submittedName>
</protein>
<dbReference type="RefSeq" id="WP_216470015.1">
    <property type="nucleotide sequence ID" value="NZ_JAHLQI010000003.1"/>
</dbReference>
<gene>
    <name evidence="4" type="ORF">KQI75_06925</name>
</gene>
<feature type="region of interest" description="Disordered" evidence="1">
    <location>
        <begin position="162"/>
        <end position="190"/>
    </location>
</feature>
<evidence type="ECO:0000256" key="1">
    <source>
        <dbReference type="SAM" id="MobiDB-lite"/>
    </source>
</evidence>
<sequence length="190" mass="20343">MFIITAKFSKRKLFFGIAVTAALLLTAGAAAHLAGDVAAMGNRADSEANDAAQQTVSTLALTDEERTAYLKACGWEVDAASCTVREVIIPSDFDETYQSYADLQARQGFDLEKLKGKRVKQVVYSVTNSEESDVLAELLIYRGKIVAGDICSMKTDGGFTRGLMDRTGQKSNDTKDTSESTSSQADSGAS</sequence>
<evidence type="ECO:0000259" key="3">
    <source>
        <dbReference type="Pfam" id="PF16112"/>
    </source>
</evidence>
<name>A0ABS6ERN6_9FIRM</name>
<evidence type="ECO:0000313" key="5">
    <source>
        <dbReference type="Proteomes" id="UP000783588"/>
    </source>
</evidence>
<dbReference type="InterPro" id="IPR032257">
    <property type="entry name" value="DUF4830"/>
</dbReference>